<dbReference type="Proteomes" id="UP000304864">
    <property type="component" value="Chromosome"/>
</dbReference>
<dbReference type="Pfam" id="PF13692">
    <property type="entry name" value="Glyco_trans_1_4"/>
    <property type="match status" value="1"/>
</dbReference>
<organism evidence="1 2">
    <name type="scientific">Thiomicrorhabdus sediminis</name>
    <dbReference type="NCBI Taxonomy" id="2580412"/>
    <lineage>
        <taxon>Bacteria</taxon>
        <taxon>Pseudomonadati</taxon>
        <taxon>Pseudomonadota</taxon>
        <taxon>Gammaproteobacteria</taxon>
        <taxon>Thiotrichales</taxon>
        <taxon>Piscirickettsiaceae</taxon>
        <taxon>Thiomicrorhabdus</taxon>
    </lineage>
</organism>
<accession>A0A4P9K7K6</accession>
<proteinExistence type="predicted"/>
<evidence type="ECO:0000313" key="2">
    <source>
        <dbReference type="Proteomes" id="UP000304864"/>
    </source>
</evidence>
<gene>
    <name evidence="1" type="ORF">FE785_04885</name>
</gene>
<dbReference type="OrthoDB" id="9807209at2"/>
<reference evidence="1 2" key="1">
    <citation type="submission" date="2019-05" db="EMBL/GenBank/DDBJ databases">
        <title>Thiomicrorhabdus sediminis sp. nov, a novel sulfur-oxidizing bacterium isolated from coastal sediment.</title>
        <authorList>
            <person name="Liu X."/>
        </authorList>
    </citation>
    <scope>NUCLEOTIDE SEQUENCE [LARGE SCALE GENOMIC DNA]</scope>
    <source>
        <strain evidence="1 2">G1</strain>
    </source>
</reference>
<keyword evidence="1" id="KW-0808">Transferase</keyword>
<dbReference type="GO" id="GO:0016740">
    <property type="term" value="F:transferase activity"/>
    <property type="evidence" value="ECO:0007669"/>
    <property type="project" value="UniProtKB-KW"/>
</dbReference>
<name>A0A4P9K7K6_9GAMM</name>
<dbReference type="KEGG" id="thig:FE785_04885"/>
<evidence type="ECO:0000313" key="1">
    <source>
        <dbReference type="EMBL" id="QCU91124.1"/>
    </source>
</evidence>
<dbReference type="Gene3D" id="3.40.50.2000">
    <property type="entry name" value="Glycogen Phosphorylase B"/>
    <property type="match status" value="1"/>
</dbReference>
<dbReference type="EMBL" id="CP040602">
    <property type="protein sequence ID" value="QCU91124.1"/>
    <property type="molecule type" value="Genomic_DNA"/>
</dbReference>
<dbReference type="SUPFAM" id="SSF53756">
    <property type="entry name" value="UDP-Glycosyltransferase/glycogen phosphorylase"/>
    <property type="match status" value="1"/>
</dbReference>
<dbReference type="AlphaFoldDB" id="A0A4P9K7K6"/>
<keyword evidence="2" id="KW-1185">Reference proteome</keyword>
<sequence>MMQLIELFQQNQWQIIFASPANLGEHRHDLGALDITEQQITVNDSAFDDFIKDLKPDVVIFDRFMMEEQFGWRVAEHCPKAIRILNTEDLHSLRDIRHKLLKKRLSAQTAPNLNIDLSTLGLDTPDQLMPLFATSDLAKREIAAIYRSDLTLMISEFELQLLLQRFGVAEPFLNYLPFQFAKGSSTSRVNDGFEQRDHFISIGNFRHAPNWDAVLWLKQEIWPLIRQQLPQAQLHIYGAYLPPKASALHNDQQGFLIKGWVKDAEKVMRQARVCVAPLRFGAGIKGKLADAMRCGTPSVTTLIGSEAMQSHDISWPGAIANQAEDFAQKAIALYGDKTLWHKSQSNGYQLFSQRFLDKTPSEQFWQQLTSIQSNLQQHRQANFIGAMLNHHHHKSTQYMAQWIEAKNALKT</sequence>
<protein>
    <submittedName>
        <fullName evidence="1">Glycosyltransferase family 4 protein</fullName>
    </submittedName>
</protein>